<sequence length="458" mass="51072">MTTTTTTTTTTSLETCLVPPPAGGPASVSVPLSFLDILWLFFQHPIRRLFFYRHPISEAHFLQTLVPNLKNSLSLTLRHFLPLSGHLLYPKKTDEEKPLFRYVAGDSVPLTVAISGEDFEDLIGNHPRDADRFYDFVPEMPPVQEEEDYKLFPLLALKVTLFPGRGICIGVANSHVAGDASSIFRFMKTWSTISADVDSECSSYLPVFDRSFIKDTIGIDSIFWEALRKFPVEPSSFPLPTNRVRATFTLTRTHIEMLKDLVRAKKPDLARPSSFVVSMSYIWTCLVKSGVEVGEKPDKDVPEFFIFTVDARARVDPPVPENYFGNCLGYAMAKIEHERLTGEEGFVTAVEAISEDIKNRVNKKNEILRGAENWMSNFGNFGEMRFMGVSGSPRFDLYGVDFGWGSASKVEVASIDGECYSVSLCRSCGSDGGLEVGLSLSKERMEAFGAIFDNGPRV</sequence>
<keyword evidence="2" id="KW-0012">Acyltransferase</keyword>
<evidence type="ECO:0000313" key="4">
    <source>
        <dbReference type="Proteomes" id="UP001153555"/>
    </source>
</evidence>
<dbReference type="PANTHER" id="PTHR31625">
    <property type="match status" value="1"/>
</dbReference>
<name>A0A9N7MNX5_STRHE</name>
<dbReference type="GO" id="GO:0016747">
    <property type="term" value="F:acyltransferase activity, transferring groups other than amino-acyl groups"/>
    <property type="evidence" value="ECO:0007669"/>
    <property type="project" value="UniProtKB-ARBA"/>
</dbReference>
<dbReference type="Pfam" id="PF02458">
    <property type="entry name" value="Transferase"/>
    <property type="match status" value="1"/>
</dbReference>
<keyword evidence="4" id="KW-1185">Reference proteome</keyword>
<organism evidence="3 4">
    <name type="scientific">Striga hermonthica</name>
    <name type="common">Purple witchweed</name>
    <name type="synonym">Buchnera hermonthica</name>
    <dbReference type="NCBI Taxonomy" id="68872"/>
    <lineage>
        <taxon>Eukaryota</taxon>
        <taxon>Viridiplantae</taxon>
        <taxon>Streptophyta</taxon>
        <taxon>Embryophyta</taxon>
        <taxon>Tracheophyta</taxon>
        <taxon>Spermatophyta</taxon>
        <taxon>Magnoliopsida</taxon>
        <taxon>eudicotyledons</taxon>
        <taxon>Gunneridae</taxon>
        <taxon>Pentapetalae</taxon>
        <taxon>asterids</taxon>
        <taxon>lamiids</taxon>
        <taxon>Lamiales</taxon>
        <taxon>Orobanchaceae</taxon>
        <taxon>Buchnereae</taxon>
        <taxon>Striga</taxon>
    </lineage>
</organism>
<evidence type="ECO:0000256" key="2">
    <source>
        <dbReference type="ARBA" id="ARBA00023315"/>
    </source>
</evidence>
<reference evidence="3" key="1">
    <citation type="submission" date="2019-12" db="EMBL/GenBank/DDBJ databases">
        <authorList>
            <person name="Scholes J."/>
        </authorList>
    </citation>
    <scope>NUCLEOTIDE SEQUENCE</scope>
</reference>
<dbReference type="Gene3D" id="3.30.559.10">
    <property type="entry name" value="Chloramphenicol acetyltransferase-like domain"/>
    <property type="match status" value="2"/>
</dbReference>
<evidence type="ECO:0000313" key="3">
    <source>
        <dbReference type="EMBL" id="CAA0816099.1"/>
    </source>
</evidence>
<accession>A0A9N7MNX5</accession>
<dbReference type="OrthoDB" id="877552at2759"/>
<evidence type="ECO:0000256" key="1">
    <source>
        <dbReference type="ARBA" id="ARBA00022679"/>
    </source>
</evidence>
<protein>
    <submittedName>
        <fullName evidence="3">Coumaroyl-CoA\\x3aanthocyanidin 3-O-glucoside-6-O-coumaroyltransferase 2</fullName>
    </submittedName>
</protein>
<proteinExistence type="predicted"/>
<keyword evidence="1" id="KW-0808">Transferase</keyword>
<comment type="caution">
    <text evidence="3">The sequence shown here is derived from an EMBL/GenBank/DDBJ whole genome shotgun (WGS) entry which is preliminary data.</text>
</comment>
<dbReference type="Proteomes" id="UP001153555">
    <property type="component" value="Unassembled WGS sequence"/>
</dbReference>
<dbReference type="InterPro" id="IPR023213">
    <property type="entry name" value="CAT-like_dom_sf"/>
</dbReference>
<gene>
    <name evidence="3" type="ORF">SHERM_15967</name>
</gene>
<dbReference type="EMBL" id="CACSLK010013932">
    <property type="protein sequence ID" value="CAA0816099.1"/>
    <property type="molecule type" value="Genomic_DNA"/>
</dbReference>
<dbReference type="InterPro" id="IPR051504">
    <property type="entry name" value="Plant_metabolite_acyltrans"/>
</dbReference>
<dbReference type="AlphaFoldDB" id="A0A9N7MNX5"/>